<feature type="transmembrane region" description="Helical" evidence="1">
    <location>
        <begin position="105"/>
        <end position="125"/>
    </location>
</feature>
<evidence type="ECO:0000256" key="1">
    <source>
        <dbReference type="SAM" id="Phobius"/>
    </source>
</evidence>
<dbReference type="STRING" id="1618480.US11_C0002G0032"/>
<feature type="transmembrane region" description="Helical" evidence="1">
    <location>
        <begin position="247"/>
        <end position="263"/>
    </location>
</feature>
<reference evidence="2 3" key="1">
    <citation type="journal article" date="2015" name="Nature">
        <title>rRNA introns, odd ribosomes, and small enigmatic genomes across a large radiation of phyla.</title>
        <authorList>
            <person name="Brown C.T."/>
            <person name="Hug L.A."/>
            <person name="Thomas B.C."/>
            <person name="Sharon I."/>
            <person name="Castelle C.J."/>
            <person name="Singh A."/>
            <person name="Wilkins M.J."/>
            <person name="Williams K.H."/>
            <person name="Banfield J.F."/>
        </authorList>
    </citation>
    <scope>NUCLEOTIDE SEQUENCE [LARGE SCALE GENOMIC DNA]</scope>
</reference>
<feature type="transmembrane region" description="Helical" evidence="1">
    <location>
        <begin position="78"/>
        <end position="98"/>
    </location>
</feature>
<feature type="transmembrane region" description="Helical" evidence="1">
    <location>
        <begin position="177"/>
        <end position="208"/>
    </location>
</feature>
<dbReference type="AlphaFoldDB" id="A0A0G0E4Z3"/>
<organism evidence="2 3">
    <name type="scientific">Candidatus Roizmanbacteria bacterium GW2011_GWA2_36_23</name>
    <dbReference type="NCBI Taxonomy" id="1618480"/>
    <lineage>
        <taxon>Bacteria</taxon>
        <taxon>Candidatus Roizmaniibacteriota</taxon>
    </lineage>
</organism>
<evidence type="ECO:0000313" key="2">
    <source>
        <dbReference type="EMBL" id="KKQ01973.1"/>
    </source>
</evidence>
<gene>
    <name evidence="2" type="ORF">US11_C0002G0032</name>
</gene>
<evidence type="ECO:0000313" key="3">
    <source>
        <dbReference type="Proteomes" id="UP000034344"/>
    </source>
</evidence>
<keyword evidence="1" id="KW-0472">Membrane</keyword>
<feature type="transmembrane region" description="Helical" evidence="1">
    <location>
        <begin position="327"/>
        <end position="346"/>
    </location>
</feature>
<sequence>MNFSSGNYNCFQEKCGIFFWGIHGHDALWHFALIENAFKSFPFRMPIYSGSELSGYNFLYDLLIFLLTKAGIPIMFSYFKLFPIVWFIVFTAMIIVLARKIKDKPLFVGLFLFLTYFTGSFSYYFTLAKDKTIWGSAGLLAQMVYHLVYNPQFSLSLLGILYVLIKIIERKNDLRTMMVLNAIVFINLGLKFYGGVVTAFMVFLYISFEILSKKIDLRKYIKYIFILSVFTVAAIVIFYYRFQGKDNGSVFAWSPFALVHPITEDPSLFYLRKITDARYFLESQGIGPRLVLIELLNLSLFLFFYLGVRFFGVVYLLIKIIRKKSNAFDAIVGWTMFGSTLLSILLVQKAEWWNTIQFFYYTIFLSTIYISEFAYKLMIKKKIWQGLSIMLLILAVPTTIDIIKGFSAYPGHSYLPLGEYEALQFLKKQPDGVVLTTQYDDNVKTGLDYPQPLYAYSDTSYVSAFSSKVTYLNDIVQLRLIGIDYLDRMKKIKSNDCAVLKEVDYIYFNNDNKINTNLFNCSSKLEMIYGNRTASVYKVSK</sequence>
<feature type="transmembrane region" description="Helical" evidence="1">
    <location>
        <begin position="358"/>
        <end position="375"/>
    </location>
</feature>
<dbReference type="EMBL" id="LBRS01000002">
    <property type="protein sequence ID" value="KKQ01973.1"/>
    <property type="molecule type" value="Genomic_DNA"/>
</dbReference>
<proteinExistence type="predicted"/>
<protein>
    <recommendedName>
        <fullName evidence="4">Glycosyltransferase RgtA/B/C/D-like domain-containing protein</fullName>
    </recommendedName>
</protein>
<name>A0A0G0E4Z3_9BACT</name>
<accession>A0A0G0E4Z3</accession>
<comment type="caution">
    <text evidence="2">The sequence shown here is derived from an EMBL/GenBank/DDBJ whole genome shotgun (WGS) entry which is preliminary data.</text>
</comment>
<feature type="transmembrane region" description="Helical" evidence="1">
    <location>
        <begin position="298"/>
        <end position="318"/>
    </location>
</feature>
<feature type="transmembrane region" description="Helical" evidence="1">
    <location>
        <begin position="53"/>
        <end position="72"/>
    </location>
</feature>
<evidence type="ECO:0008006" key="4">
    <source>
        <dbReference type="Google" id="ProtNLM"/>
    </source>
</evidence>
<feature type="transmembrane region" description="Helical" evidence="1">
    <location>
        <begin position="145"/>
        <end position="165"/>
    </location>
</feature>
<feature type="transmembrane region" description="Helical" evidence="1">
    <location>
        <begin position="387"/>
        <end position="406"/>
    </location>
</feature>
<keyword evidence="1" id="KW-1133">Transmembrane helix</keyword>
<dbReference type="Proteomes" id="UP000034344">
    <property type="component" value="Unassembled WGS sequence"/>
</dbReference>
<feature type="transmembrane region" description="Helical" evidence="1">
    <location>
        <begin position="220"/>
        <end position="240"/>
    </location>
</feature>
<keyword evidence="1" id="KW-0812">Transmembrane</keyword>